<dbReference type="GO" id="GO:0016705">
    <property type="term" value="F:oxidoreductase activity, acting on paired donors, with incorporation or reduction of molecular oxygen"/>
    <property type="evidence" value="ECO:0007669"/>
    <property type="project" value="UniProtKB-ARBA"/>
</dbReference>
<dbReference type="PANTHER" id="PTHR21266:SF59">
    <property type="entry name" value="BLR4922 PROTEIN"/>
    <property type="match status" value="1"/>
</dbReference>
<dbReference type="GO" id="GO:0051213">
    <property type="term" value="F:dioxygenase activity"/>
    <property type="evidence" value="ECO:0007669"/>
    <property type="project" value="UniProtKB-KW"/>
</dbReference>
<reference evidence="8 9" key="1">
    <citation type="submission" date="2020-08" db="EMBL/GenBank/DDBJ databases">
        <title>Sequencing the genomes of 1000 actinobacteria strains.</title>
        <authorList>
            <person name="Klenk H.-P."/>
        </authorList>
    </citation>
    <scope>NUCLEOTIDE SEQUENCE [LARGE SCALE GENOMIC DNA]</scope>
    <source>
        <strain evidence="8 9">DSM 45886</strain>
    </source>
</reference>
<dbReference type="InterPro" id="IPR017941">
    <property type="entry name" value="Rieske_2Fe-2S"/>
</dbReference>
<dbReference type="InterPro" id="IPR044043">
    <property type="entry name" value="VanA_C_cat"/>
</dbReference>
<evidence type="ECO:0000256" key="1">
    <source>
        <dbReference type="ARBA" id="ARBA00022714"/>
    </source>
</evidence>
<feature type="compositionally biased region" description="Low complexity" evidence="6">
    <location>
        <begin position="400"/>
        <end position="414"/>
    </location>
</feature>
<keyword evidence="2" id="KW-0479">Metal-binding</keyword>
<dbReference type="EMBL" id="JACHJW010000001">
    <property type="protein sequence ID" value="MBB4956498.1"/>
    <property type="molecule type" value="Genomic_DNA"/>
</dbReference>
<dbReference type="PANTHER" id="PTHR21266">
    <property type="entry name" value="IRON-SULFUR DOMAIN CONTAINING PROTEIN"/>
    <property type="match status" value="1"/>
</dbReference>
<dbReference type="Pfam" id="PF00355">
    <property type="entry name" value="Rieske"/>
    <property type="match status" value="1"/>
</dbReference>
<sequence>MLKNFWYAVEFSDRVTTKPARVTVLGQYLALYRTPRGRVVALSDLCVHRGAALSGGWMAGENIVCPYHGWEFEPGGACTKIPANQPGRGIPNKARVDSYPVQERYGFVWVFMGDLPEAERPPIPVWPEFDNLVENGGKYRAVTGEFLWKANYERILENGCDIAHAPFVHGSVFGNREKPEVPEYEVEVRDEWSAFATVSLHPPRSKGLWSLINRNNADLANRPPVVTSAGWMLPNMIKLHVRLSIGELIIYDTNIPIDETTTLVKWVALRTFFTGAWANRNAVQRVIRIFYEDAEVVDNVRPELLPFDLGAELHVKSDLIAVHYRRRRQELAERGWMLSDADRVTGDVPRREATVIPSPARRENPELARAWVHKAKGDHPTVAESQRIGLKRITEEEGADAAAGAEAQASPDPANGATTKEKA</sequence>
<evidence type="ECO:0000313" key="8">
    <source>
        <dbReference type="EMBL" id="MBB4956498.1"/>
    </source>
</evidence>
<dbReference type="GO" id="GO:0004497">
    <property type="term" value="F:monooxygenase activity"/>
    <property type="evidence" value="ECO:0007669"/>
    <property type="project" value="UniProtKB-ARBA"/>
</dbReference>
<keyword evidence="4" id="KW-0408">Iron</keyword>
<dbReference type="GO" id="GO:0051537">
    <property type="term" value="F:2 iron, 2 sulfur cluster binding"/>
    <property type="evidence" value="ECO:0007669"/>
    <property type="project" value="UniProtKB-KW"/>
</dbReference>
<keyword evidence="5" id="KW-0411">Iron-sulfur</keyword>
<accession>A0A7W7SKK3</accession>
<evidence type="ECO:0000256" key="6">
    <source>
        <dbReference type="SAM" id="MobiDB-lite"/>
    </source>
</evidence>
<gene>
    <name evidence="8" type="ORF">FHR38_000231</name>
</gene>
<proteinExistence type="predicted"/>
<evidence type="ECO:0000256" key="5">
    <source>
        <dbReference type="ARBA" id="ARBA00023014"/>
    </source>
</evidence>
<evidence type="ECO:0000259" key="7">
    <source>
        <dbReference type="PROSITE" id="PS51296"/>
    </source>
</evidence>
<evidence type="ECO:0000256" key="3">
    <source>
        <dbReference type="ARBA" id="ARBA00023002"/>
    </source>
</evidence>
<keyword evidence="9" id="KW-1185">Reference proteome</keyword>
<dbReference type="RefSeq" id="WP_184531980.1">
    <property type="nucleotide sequence ID" value="NZ_JACHJW010000001.1"/>
</dbReference>
<dbReference type="SUPFAM" id="SSF50022">
    <property type="entry name" value="ISP domain"/>
    <property type="match status" value="1"/>
</dbReference>
<dbReference type="Gene3D" id="2.102.10.10">
    <property type="entry name" value="Rieske [2Fe-2S] iron-sulphur domain"/>
    <property type="match status" value="1"/>
</dbReference>
<feature type="domain" description="Rieske" evidence="7">
    <location>
        <begin position="6"/>
        <end position="110"/>
    </location>
</feature>
<dbReference type="SUPFAM" id="SSF55961">
    <property type="entry name" value="Bet v1-like"/>
    <property type="match status" value="1"/>
</dbReference>
<dbReference type="Pfam" id="PF19112">
    <property type="entry name" value="VanA_C"/>
    <property type="match status" value="1"/>
</dbReference>
<comment type="caution">
    <text evidence="8">The sequence shown here is derived from an EMBL/GenBank/DDBJ whole genome shotgun (WGS) entry which is preliminary data.</text>
</comment>
<dbReference type="PROSITE" id="PS51296">
    <property type="entry name" value="RIESKE"/>
    <property type="match status" value="1"/>
</dbReference>
<dbReference type="InterPro" id="IPR050584">
    <property type="entry name" value="Cholesterol_7-desaturase"/>
</dbReference>
<organism evidence="8 9">
    <name type="scientific">Micromonospora polyrhachis</name>
    <dbReference type="NCBI Taxonomy" id="1282883"/>
    <lineage>
        <taxon>Bacteria</taxon>
        <taxon>Bacillati</taxon>
        <taxon>Actinomycetota</taxon>
        <taxon>Actinomycetes</taxon>
        <taxon>Micromonosporales</taxon>
        <taxon>Micromonosporaceae</taxon>
        <taxon>Micromonospora</taxon>
    </lineage>
</organism>
<dbReference type="Proteomes" id="UP000578819">
    <property type="component" value="Unassembled WGS sequence"/>
</dbReference>
<dbReference type="GO" id="GO:0046872">
    <property type="term" value="F:metal ion binding"/>
    <property type="evidence" value="ECO:0007669"/>
    <property type="project" value="UniProtKB-KW"/>
</dbReference>
<evidence type="ECO:0000256" key="2">
    <source>
        <dbReference type="ARBA" id="ARBA00022723"/>
    </source>
</evidence>
<keyword evidence="1" id="KW-0001">2Fe-2S</keyword>
<dbReference type="Gene3D" id="3.90.380.10">
    <property type="entry name" value="Naphthalene 1,2-dioxygenase Alpha Subunit, Chain A, domain 1"/>
    <property type="match status" value="1"/>
</dbReference>
<dbReference type="InterPro" id="IPR036922">
    <property type="entry name" value="Rieske_2Fe-2S_sf"/>
</dbReference>
<keyword evidence="8" id="KW-0223">Dioxygenase</keyword>
<evidence type="ECO:0000313" key="9">
    <source>
        <dbReference type="Proteomes" id="UP000578819"/>
    </source>
</evidence>
<feature type="region of interest" description="Disordered" evidence="6">
    <location>
        <begin position="393"/>
        <end position="423"/>
    </location>
</feature>
<protein>
    <submittedName>
        <fullName evidence="8">Phenylpropionate dioxygenase-like ring-hydroxylating dioxygenase large terminal subunit</fullName>
    </submittedName>
</protein>
<keyword evidence="3" id="KW-0560">Oxidoreductase</keyword>
<dbReference type="AlphaFoldDB" id="A0A7W7SKK3"/>
<name>A0A7W7SKK3_9ACTN</name>
<evidence type="ECO:0000256" key="4">
    <source>
        <dbReference type="ARBA" id="ARBA00023004"/>
    </source>
</evidence>